<reference evidence="2 3" key="1">
    <citation type="submission" date="2015-01" db="EMBL/GenBank/DDBJ databases">
        <title>Evolution of Trichinella species and genotypes.</title>
        <authorList>
            <person name="Korhonen P.K."/>
            <person name="Edoardo P."/>
            <person name="Giuseppe L.R."/>
            <person name="Gasser R.B."/>
        </authorList>
    </citation>
    <scope>NUCLEOTIDE SEQUENCE [LARGE SCALE GENOMIC DNA]</scope>
    <source>
        <strain evidence="2">ISS3</strain>
    </source>
</reference>
<gene>
    <name evidence="2" type="ORF">T01_13396</name>
    <name evidence="1" type="ORF">T01_14863</name>
</gene>
<comment type="caution">
    <text evidence="2">The sequence shown here is derived from an EMBL/GenBank/DDBJ whole genome shotgun (WGS) entry which is preliminary data.</text>
</comment>
<accession>A0A0V1BED7</accession>
<keyword evidence="3" id="KW-1185">Reference proteome</keyword>
<dbReference type="EMBL" id="JYDH01000056">
    <property type="protein sequence ID" value="KRY35202.1"/>
    <property type="molecule type" value="Genomic_DNA"/>
</dbReference>
<evidence type="ECO:0000313" key="1">
    <source>
        <dbReference type="EMBL" id="KRY35202.1"/>
    </source>
</evidence>
<organism evidence="2 3">
    <name type="scientific">Trichinella spiralis</name>
    <name type="common">Trichina worm</name>
    <dbReference type="NCBI Taxonomy" id="6334"/>
    <lineage>
        <taxon>Eukaryota</taxon>
        <taxon>Metazoa</taxon>
        <taxon>Ecdysozoa</taxon>
        <taxon>Nematoda</taxon>
        <taxon>Enoplea</taxon>
        <taxon>Dorylaimia</taxon>
        <taxon>Trichinellida</taxon>
        <taxon>Trichinellidae</taxon>
        <taxon>Trichinella</taxon>
    </lineage>
</organism>
<name>A0A0V1BED7_TRISP</name>
<dbReference type="InParanoid" id="A0A0V1BED7"/>
<dbReference type="Proteomes" id="UP000054776">
    <property type="component" value="Unassembled WGS sequence"/>
</dbReference>
<evidence type="ECO:0000313" key="2">
    <source>
        <dbReference type="EMBL" id="KRY35230.1"/>
    </source>
</evidence>
<evidence type="ECO:0000313" key="3">
    <source>
        <dbReference type="Proteomes" id="UP000054776"/>
    </source>
</evidence>
<sequence>MYQDVKYKLFRASQKLRRILTGVKKFMVPFVYLKKYTITRGPDAFIAISGFGDFDFKQSSIYGINGLKI</sequence>
<dbReference type="EMBL" id="JYDH01000056">
    <property type="protein sequence ID" value="KRY35230.1"/>
    <property type="molecule type" value="Genomic_DNA"/>
</dbReference>
<proteinExistence type="predicted"/>
<protein>
    <submittedName>
        <fullName evidence="2">Uncharacterized protein</fullName>
    </submittedName>
</protein>
<dbReference type="AlphaFoldDB" id="A0A0V1BED7"/>